<dbReference type="GO" id="GO:0034388">
    <property type="term" value="C:Pwp2p-containing subcomplex of 90S preribosome"/>
    <property type="evidence" value="ECO:0007669"/>
    <property type="project" value="TreeGrafter"/>
</dbReference>
<proteinExistence type="predicted"/>
<dbReference type="Gene3D" id="2.130.10.10">
    <property type="entry name" value="YVTN repeat-like/Quinoprotein amine dehydrogenase"/>
    <property type="match status" value="1"/>
</dbReference>
<dbReference type="SUPFAM" id="SSF50978">
    <property type="entry name" value="WD40 repeat-like"/>
    <property type="match status" value="1"/>
</dbReference>
<feature type="repeat" description="WD" evidence="1">
    <location>
        <begin position="129"/>
        <end position="160"/>
    </location>
</feature>
<evidence type="ECO:0000313" key="3">
    <source>
        <dbReference type="Proteomes" id="UP000583929"/>
    </source>
</evidence>
<dbReference type="InterPro" id="IPR036322">
    <property type="entry name" value="WD40_repeat_dom_sf"/>
</dbReference>
<organism evidence="2 3">
    <name type="scientific">Cannabis sativa</name>
    <name type="common">Hemp</name>
    <name type="synonym">Marijuana</name>
    <dbReference type="NCBI Taxonomy" id="3483"/>
    <lineage>
        <taxon>Eukaryota</taxon>
        <taxon>Viridiplantae</taxon>
        <taxon>Streptophyta</taxon>
        <taxon>Embryophyta</taxon>
        <taxon>Tracheophyta</taxon>
        <taxon>Spermatophyta</taxon>
        <taxon>Magnoliopsida</taxon>
        <taxon>eudicotyledons</taxon>
        <taxon>Gunneridae</taxon>
        <taxon>Pentapetalae</taxon>
        <taxon>rosids</taxon>
        <taxon>fabids</taxon>
        <taxon>Rosales</taxon>
        <taxon>Cannabaceae</taxon>
        <taxon>Cannabis</taxon>
    </lineage>
</organism>
<dbReference type="Proteomes" id="UP000583929">
    <property type="component" value="Unassembled WGS sequence"/>
</dbReference>
<accession>A0A7J6E5D7</accession>
<dbReference type="PANTHER" id="PTHR22840:SF12">
    <property type="entry name" value="WD REPEAT-CONTAINING PROTEIN 36"/>
    <property type="match status" value="1"/>
</dbReference>
<sequence length="186" mass="20788">MVQAPETPWQHGLFMDQGTAFSDINLEYASSKHQFLAIEIDQNPAPVGHIVLDDNFTPSYEESVMFTHFTRGAVTTLSFSRGVVGGEVHVMICFSTIYLNGQPNLASGCSSGVISLWNLEKRRLQSVIRDVHDSLILPLHFFANELVLMSSSTDNSIKMWIFDTSDGDPRLLHFRSGHSSPPKYIK</sequence>
<dbReference type="GO" id="GO:0006364">
    <property type="term" value="P:rRNA processing"/>
    <property type="evidence" value="ECO:0007669"/>
    <property type="project" value="TreeGrafter"/>
</dbReference>
<evidence type="ECO:0000313" key="2">
    <source>
        <dbReference type="EMBL" id="KAF4353618.1"/>
    </source>
</evidence>
<evidence type="ECO:0000256" key="1">
    <source>
        <dbReference type="PROSITE-ProRule" id="PRU00221"/>
    </source>
</evidence>
<dbReference type="InterPro" id="IPR001680">
    <property type="entry name" value="WD40_rpt"/>
</dbReference>
<comment type="caution">
    <text evidence="2">The sequence shown here is derived from an EMBL/GenBank/DDBJ whole genome shotgun (WGS) entry which is preliminary data.</text>
</comment>
<dbReference type="AlphaFoldDB" id="A0A7J6E5D7"/>
<reference evidence="2 3" key="1">
    <citation type="journal article" date="2020" name="bioRxiv">
        <title>Sequence and annotation of 42 cannabis genomes reveals extensive copy number variation in cannabinoid synthesis and pathogen resistance genes.</title>
        <authorList>
            <person name="Mckernan K.J."/>
            <person name="Helbert Y."/>
            <person name="Kane L.T."/>
            <person name="Ebling H."/>
            <person name="Zhang L."/>
            <person name="Liu B."/>
            <person name="Eaton Z."/>
            <person name="Mclaughlin S."/>
            <person name="Kingan S."/>
            <person name="Baybayan P."/>
            <person name="Concepcion G."/>
            <person name="Jordan M."/>
            <person name="Riva A."/>
            <person name="Barbazuk W."/>
            <person name="Harkins T."/>
        </authorList>
    </citation>
    <scope>NUCLEOTIDE SEQUENCE [LARGE SCALE GENOMIC DNA]</scope>
    <source>
        <strain evidence="3">cv. Jamaican Lion 4</strain>
        <tissue evidence="2">Leaf</tissue>
    </source>
</reference>
<keyword evidence="1" id="KW-0853">WD repeat</keyword>
<keyword evidence="3" id="KW-1185">Reference proteome</keyword>
<dbReference type="GO" id="GO:0032040">
    <property type="term" value="C:small-subunit processome"/>
    <property type="evidence" value="ECO:0007669"/>
    <property type="project" value="TreeGrafter"/>
</dbReference>
<dbReference type="PANTHER" id="PTHR22840">
    <property type="entry name" value="WD REPEAT-CONTAINING PROTEIN 36"/>
    <property type="match status" value="1"/>
</dbReference>
<name>A0A7J6E5D7_CANSA</name>
<protein>
    <submittedName>
        <fullName evidence="2">Uncharacterized protein</fullName>
    </submittedName>
</protein>
<gene>
    <name evidence="2" type="ORF">G4B88_009346</name>
</gene>
<dbReference type="PROSITE" id="PS50082">
    <property type="entry name" value="WD_REPEATS_2"/>
    <property type="match status" value="1"/>
</dbReference>
<dbReference type="EMBL" id="JAATIQ010000499">
    <property type="protein sequence ID" value="KAF4353618.1"/>
    <property type="molecule type" value="Genomic_DNA"/>
</dbReference>
<dbReference type="InterPro" id="IPR015943">
    <property type="entry name" value="WD40/YVTN_repeat-like_dom_sf"/>
</dbReference>